<keyword evidence="2" id="KW-0862">Zinc</keyword>
<reference evidence="5 6" key="1">
    <citation type="journal article" date="2014" name="Genome Biol. Evol.">
        <title>The genome of the myxosporean Thelohanellus kitauei shows adaptations to nutrient acquisition within its fish host.</title>
        <authorList>
            <person name="Yang Y."/>
            <person name="Xiong J."/>
            <person name="Zhou Z."/>
            <person name="Huo F."/>
            <person name="Miao W."/>
            <person name="Ran C."/>
            <person name="Liu Y."/>
            <person name="Zhang J."/>
            <person name="Feng J."/>
            <person name="Wang M."/>
            <person name="Wang M."/>
            <person name="Wang L."/>
            <person name="Yao B."/>
        </authorList>
    </citation>
    <scope>NUCLEOTIDE SEQUENCE [LARGE SCALE GENOMIC DNA]</scope>
    <source>
        <strain evidence="5">Wuqing</strain>
    </source>
</reference>
<dbReference type="Pfam" id="PF00130">
    <property type="entry name" value="C1_1"/>
    <property type="match status" value="1"/>
</dbReference>
<dbReference type="SUPFAM" id="SSF57889">
    <property type="entry name" value="Cysteine-rich domain"/>
    <property type="match status" value="1"/>
</dbReference>
<dbReference type="Proteomes" id="UP000031668">
    <property type="component" value="Unassembled WGS sequence"/>
</dbReference>
<evidence type="ECO:0008006" key="7">
    <source>
        <dbReference type="Google" id="ProtNLM"/>
    </source>
</evidence>
<proteinExistence type="predicted"/>
<evidence type="ECO:0000313" key="5">
    <source>
        <dbReference type="EMBL" id="KII61375.1"/>
    </source>
</evidence>
<dbReference type="GO" id="GO:0007165">
    <property type="term" value="P:signal transduction"/>
    <property type="evidence" value="ECO:0007669"/>
    <property type="project" value="InterPro"/>
</dbReference>
<dbReference type="PANTHER" id="PTHR22738">
    <property type="entry name" value="RASSF"/>
    <property type="match status" value="1"/>
</dbReference>
<dbReference type="SUPFAM" id="SSF54236">
    <property type="entry name" value="Ubiquitin-like"/>
    <property type="match status" value="1"/>
</dbReference>
<gene>
    <name evidence="5" type="ORF">RF11_12789</name>
</gene>
<feature type="domain" description="Phorbol-ester/DAG-type" evidence="3">
    <location>
        <begin position="30"/>
        <end position="86"/>
    </location>
</feature>
<keyword evidence="6" id="KW-1185">Reference proteome</keyword>
<evidence type="ECO:0000313" key="6">
    <source>
        <dbReference type="Proteomes" id="UP000031668"/>
    </source>
</evidence>
<dbReference type="OrthoDB" id="74314at2759"/>
<dbReference type="InterPro" id="IPR029071">
    <property type="entry name" value="Ubiquitin-like_domsf"/>
</dbReference>
<dbReference type="SMART" id="SM00109">
    <property type="entry name" value="C1"/>
    <property type="match status" value="1"/>
</dbReference>
<protein>
    <recommendedName>
        <fullName evidence="7">Ras-associating domain-containing protein</fullName>
    </recommendedName>
</protein>
<keyword evidence="1" id="KW-0479">Metal-binding</keyword>
<dbReference type="Gene3D" id="3.10.20.90">
    <property type="entry name" value="Phosphatidylinositol 3-kinase Catalytic Subunit, Chain A, domain 1"/>
    <property type="match status" value="1"/>
</dbReference>
<organism evidence="5 6">
    <name type="scientific">Thelohanellus kitauei</name>
    <name type="common">Myxosporean</name>
    <dbReference type="NCBI Taxonomy" id="669202"/>
    <lineage>
        <taxon>Eukaryota</taxon>
        <taxon>Metazoa</taxon>
        <taxon>Cnidaria</taxon>
        <taxon>Myxozoa</taxon>
        <taxon>Myxosporea</taxon>
        <taxon>Bivalvulida</taxon>
        <taxon>Platysporina</taxon>
        <taxon>Myxobolidae</taxon>
        <taxon>Thelohanellus</taxon>
    </lineage>
</organism>
<dbReference type="EMBL" id="JWZT01005339">
    <property type="protein sequence ID" value="KII61375.1"/>
    <property type="molecule type" value="Genomic_DNA"/>
</dbReference>
<sequence>MFLNISDTMPTGPCATESQSTPDFYASDTEHQFLVFNRPAYCDHCQSFIWGVSKRTALRCLSLIQLTLECQFTTHKKCLKISRTDCKSANFTLISPKIPTLARPSISFTKPNSKNNDLANINPLKHKLALYNKKSENTIFFMCEDNSFVGPLVLVINIRRSTFKDKKTNHVVHSSPWTESDLSNHNCTIANDEKSFIELKEQQEFVNDLCLPIGKKLSVVITSNTNTQQVVELVMKKLNLESKASQYCLVVREIEGNNSTYNLIVVKISKVPETEYPLNMLLEWGPNDNSHMFSFEENEFDEITVGCSLN</sequence>
<dbReference type="OMA" id="CTIANDE"/>
<accession>A0A0C2M2R5</accession>
<evidence type="ECO:0000259" key="4">
    <source>
        <dbReference type="PROSITE" id="PS50200"/>
    </source>
</evidence>
<dbReference type="AlphaFoldDB" id="A0A0C2M2R5"/>
<comment type="caution">
    <text evidence="5">The sequence shown here is derived from an EMBL/GenBank/DDBJ whole genome shotgun (WGS) entry which is preliminary data.</text>
</comment>
<feature type="domain" description="Ras-associating" evidence="4">
    <location>
        <begin position="205"/>
        <end position="300"/>
    </location>
</feature>
<dbReference type="InterPro" id="IPR000159">
    <property type="entry name" value="RA_dom"/>
</dbReference>
<dbReference type="InterPro" id="IPR046349">
    <property type="entry name" value="C1-like_sf"/>
</dbReference>
<dbReference type="PANTHER" id="PTHR22738:SF10">
    <property type="entry name" value="RAS ASSOCIATION DOMAIN-CONTAINING PROTEIN 1 HOMOLOG"/>
    <property type="match status" value="1"/>
</dbReference>
<evidence type="ECO:0000259" key="3">
    <source>
        <dbReference type="PROSITE" id="PS50081"/>
    </source>
</evidence>
<dbReference type="GO" id="GO:0046872">
    <property type="term" value="F:metal ion binding"/>
    <property type="evidence" value="ECO:0007669"/>
    <property type="project" value="UniProtKB-KW"/>
</dbReference>
<name>A0A0C2M2R5_THEKT</name>
<evidence type="ECO:0000256" key="1">
    <source>
        <dbReference type="ARBA" id="ARBA00022723"/>
    </source>
</evidence>
<dbReference type="Pfam" id="PF00788">
    <property type="entry name" value="RA"/>
    <property type="match status" value="1"/>
</dbReference>
<dbReference type="PROSITE" id="PS50200">
    <property type="entry name" value="RA"/>
    <property type="match status" value="1"/>
</dbReference>
<dbReference type="InterPro" id="IPR033614">
    <property type="entry name" value="RASSF1-6"/>
</dbReference>
<evidence type="ECO:0000256" key="2">
    <source>
        <dbReference type="ARBA" id="ARBA00022833"/>
    </source>
</evidence>
<dbReference type="PROSITE" id="PS50081">
    <property type="entry name" value="ZF_DAG_PE_2"/>
    <property type="match status" value="1"/>
</dbReference>
<dbReference type="Gene3D" id="3.30.60.20">
    <property type="match status" value="1"/>
</dbReference>
<dbReference type="InterPro" id="IPR002219">
    <property type="entry name" value="PKC_DAG/PE"/>
</dbReference>